<dbReference type="OMA" id="MRREAMK"/>
<feature type="region of interest" description="Disordered" evidence="5">
    <location>
        <begin position="255"/>
        <end position="275"/>
    </location>
</feature>
<evidence type="ECO:0000313" key="7">
    <source>
        <dbReference type="EMBL" id="CAD7077552.1"/>
    </source>
</evidence>
<dbReference type="Proteomes" id="UP000594454">
    <property type="component" value="Chromosome 1"/>
</dbReference>
<feature type="region of interest" description="Disordered" evidence="5">
    <location>
        <begin position="119"/>
        <end position="174"/>
    </location>
</feature>
<keyword evidence="1" id="KW-0479">Metal-binding</keyword>
<feature type="region of interest" description="Disordered" evidence="5">
    <location>
        <begin position="55"/>
        <end position="78"/>
    </location>
</feature>
<feature type="domain" description="UBZ1-type" evidence="6">
    <location>
        <begin position="321"/>
        <end position="347"/>
    </location>
</feature>
<reference evidence="7 8" key="1">
    <citation type="submission" date="2020-11" db="EMBL/GenBank/DDBJ databases">
        <authorList>
            <person name="Wallbank WR R."/>
            <person name="Pardo Diaz C."/>
            <person name="Kozak K."/>
            <person name="Martin S."/>
            <person name="Jiggins C."/>
            <person name="Moest M."/>
            <person name="Warren A I."/>
            <person name="Generalovic N T."/>
            <person name="Byers J.R.P. K."/>
            <person name="Montejo-Kovacevich G."/>
            <person name="Yen C E."/>
        </authorList>
    </citation>
    <scope>NUCLEOTIDE SEQUENCE [LARGE SCALE GENOMIC DNA]</scope>
</reference>
<evidence type="ECO:0000256" key="5">
    <source>
        <dbReference type="SAM" id="MobiDB-lite"/>
    </source>
</evidence>
<dbReference type="InterPro" id="IPR009017">
    <property type="entry name" value="GFP"/>
</dbReference>
<dbReference type="FunCoup" id="A0A7R8UB66">
    <property type="interactions" value="102"/>
</dbReference>
<name>A0A7R8UB66_HERIL</name>
<organism evidence="7 8">
    <name type="scientific">Hermetia illucens</name>
    <name type="common">Black soldier fly</name>
    <dbReference type="NCBI Taxonomy" id="343691"/>
    <lineage>
        <taxon>Eukaryota</taxon>
        <taxon>Metazoa</taxon>
        <taxon>Ecdysozoa</taxon>
        <taxon>Arthropoda</taxon>
        <taxon>Hexapoda</taxon>
        <taxon>Insecta</taxon>
        <taxon>Pterygota</taxon>
        <taxon>Neoptera</taxon>
        <taxon>Endopterygota</taxon>
        <taxon>Diptera</taxon>
        <taxon>Brachycera</taxon>
        <taxon>Stratiomyomorpha</taxon>
        <taxon>Stratiomyidae</taxon>
        <taxon>Hermetiinae</taxon>
        <taxon>Hermetia</taxon>
    </lineage>
</organism>
<dbReference type="GO" id="GO:0008270">
    <property type="term" value="F:zinc ion binding"/>
    <property type="evidence" value="ECO:0007669"/>
    <property type="project" value="UniProtKB-KW"/>
</dbReference>
<dbReference type="Gene3D" id="2.40.155.10">
    <property type="entry name" value="Green fluorescent protein"/>
    <property type="match status" value="1"/>
</dbReference>
<feature type="region of interest" description="Disordered" evidence="5">
    <location>
        <begin position="284"/>
        <end position="303"/>
    </location>
</feature>
<keyword evidence="2" id="KW-0863">Zinc-finger</keyword>
<feature type="compositionally biased region" description="Low complexity" evidence="5">
    <location>
        <begin position="63"/>
        <end position="76"/>
    </location>
</feature>
<dbReference type="AlphaFoldDB" id="A0A7R8UB66"/>
<protein>
    <recommendedName>
        <fullName evidence="6">UBZ1-type domain-containing protein</fullName>
    </recommendedName>
</protein>
<evidence type="ECO:0000259" key="6">
    <source>
        <dbReference type="Pfam" id="PF18112"/>
    </source>
</evidence>
<proteinExistence type="predicted"/>
<feature type="compositionally biased region" description="Polar residues" evidence="5">
    <location>
        <begin position="286"/>
        <end position="303"/>
    </location>
</feature>
<evidence type="ECO:0000256" key="1">
    <source>
        <dbReference type="ARBA" id="ARBA00022723"/>
    </source>
</evidence>
<evidence type="ECO:0000256" key="3">
    <source>
        <dbReference type="ARBA" id="ARBA00022833"/>
    </source>
</evidence>
<keyword evidence="3" id="KW-0862">Zinc</keyword>
<feature type="compositionally biased region" description="Basic and acidic residues" evidence="5">
    <location>
        <begin position="121"/>
        <end position="130"/>
    </location>
</feature>
<dbReference type="Pfam" id="PF18112">
    <property type="entry name" value="Zn-C2H2_12"/>
    <property type="match status" value="1"/>
</dbReference>
<evidence type="ECO:0000313" key="8">
    <source>
        <dbReference type="Proteomes" id="UP000594454"/>
    </source>
</evidence>
<evidence type="ECO:0000256" key="2">
    <source>
        <dbReference type="ARBA" id="ARBA00022771"/>
    </source>
</evidence>
<keyword evidence="4" id="KW-0175">Coiled coil</keyword>
<dbReference type="EMBL" id="LR899009">
    <property type="protein sequence ID" value="CAD7077552.1"/>
    <property type="molecule type" value="Genomic_DNA"/>
</dbReference>
<sequence length="372" mass="41891">MSENNSLNDSNGAPNSNLASEYALRVALQTMKERCVSLQQRLEIVEEENISIKSKLSSDSGWRDGNNSRSSRSDNQSEAEILRDKLNKMTKEKLQLTEHIAMVTTENRQLWSRLSQLVKDQNNKQKKPEVEQSSPGGSAQRLIRSETFTQHSPNVLLRPKPIVPSPSAANDECSMEDVSLKNLDDKGNGKGASAKSSSTLNFGYLNDDASRLGDFSQDLNSCTSGLQDMKMELKLQQVKLKVLVDLIKERRANPSCAECRKHKEKPETADKGLETDECVNEKQKRSSLVRQDQLQESSTSYDGSNHVNILEQKRLADEMDKMCPLCGKTYTSAIPFEDFREHVETHFIDDIELDPNSIENNFEFISHTVGNF</sequence>
<evidence type="ECO:0000256" key="4">
    <source>
        <dbReference type="ARBA" id="ARBA00023054"/>
    </source>
</evidence>
<dbReference type="OrthoDB" id="6105729at2759"/>
<dbReference type="InParanoid" id="A0A7R8UB66"/>
<gene>
    <name evidence="7" type="ORF">HERILL_LOCUS891</name>
</gene>
<dbReference type="InterPro" id="IPR041641">
    <property type="entry name" value="CALCOCO1/2_Zn_UBZ1"/>
</dbReference>
<accession>A0A7R8UB66</accession>
<keyword evidence="8" id="KW-1185">Reference proteome</keyword>